<dbReference type="InterPro" id="IPR051830">
    <property type="entry name" value="NOTCH_homolog"/>
</dbReference>
<evidence type="ECO:0000256" key="1">
    <source>
        <dbReference type="PROSITE-ProRule" id="PRU00076"/>
    </source>
</evidence>
<keyword evidence="1" id="KW-1015">Disulfide bond</keyword>
<evidence type="ECO:0000256" key="2">
    <source>
        <dbReference type="SAM" id="MobiDB-lite"/>
    </source>
</evidence>
<keyword evidence="3" id="KW-0812">Transmembrane</keyword>
<dbReference type="GO" id="GO:0016020">
    <property type="term" value="C:membrane"/>
    <property type="evidence" value="ECO:0007669"/>
    <property type="project" value="InterPro"/>
</dbReference>
<feature type="transmembrane region" description="Helical" evidence="3">
    <location>
        <begin position="991"/>
        <end position="1019"/>
    </location>
</feature>
<dbReference type="SUPFAM" id="SSF49313">
    <property type="entry name" value="Cadherin-like"/>
    <property type="match status" value="1"/>
</dbReference>
<dbReference type="InterPro" id="IPR015919">
    <property type="entry name" value="Cadherin-like_sf"/>
</dbReference>
<keyword evidence="3" id="KW-0472">Membrane</keyword>
<evidence type="ECO:0000256" key="3">
    <source>
        <dbReference type="SAM" id="Phobius"/>
    </source>
</evidence>
<dbReference type="RefSeq" id="XP_044541737.1">
    <property type="nucleotide sequence ID" value="XM_044689698.1"/>
</dbReference>
<feature type="domain" description="EGF-like" evidence="4">
    <location>
        <begin position="746"/>
        <end position="778"/>
    </location>
</feature>
<proteinExistence type="predicted"/>
<dbReference type="PROSITE" id="PS01186">
    <property type="entry name" value="EGF_2"/>
    <property type="match status" value="1"/>
</dbReference>
<keyword evidence="1" id="KW-0245">EGF-like domain</keyword>
<evidence type="ECO:0000313" key="6">
    <source>
        <dbReference type="Proteomes" id="UP000816034"/>
    </source>
</evidence>
<dbReference type="Pfam" id="PF16184">
    <property type="entry name" value="Cadherin_3"/>
    <property type="match status" value="2"/>
</dbReference>
<comment type="caution">
    <text evidence="1">Lacks conserved residue(s) required for the propagation of feature annotation.</text>
</comment>
<feature type="compositionally biased region" description="Low complexity" evidence="2">
    <location>
        <begin position="1033"/>
        <end position="1065"/>
    </location>
</feature>
<comment type="caution">
    <text evidence="5">The sequence shown here is derived from an EMBL/GenBank/DDBJ whole genome shotgun (WGS) entry which is preliminary data.</text>
</comment>
<feature type="transmembrane region" description="Helical" evidence="3">
    <location>
        <begin position="28"/>
        <end position="49"/>
    </location>
</feature>
<evidence type="ECO:0000259" key="4">
    <source>
        <dbReference type="PROSITE" id="PS50026"/>
    </source>
</evidence>
<dbReference type="InterPro" id="IPR039005">
    <property type="entry name" value="CSPG_rpt"/>
</dbReference>
<evidence type="ECO:0000313" key="5">
    <source>
        <dbReference type="EMBL" id="KAG2370873.1"/>
    </source>
</evidence>
<dbReference type="CDD" id="cd00055">
    <property type="entry name" value="EGF_Lam"/>
    <property type="match status" value="1"/>
</dbReference>
<reference evidence="5 6" key="1">
    <citation type="journal article" date="2018" name="BMC Genomics">
        <title>The genome of Naegleria lovaniensis, the basis for a comparative approach to unravel pathogenicity factors of the human pathogenic amoeba N. fowleri.</title>
        <authorList>
            <person name="Liechti N."/>
            <person name="Schurch N."/>
            <person name="Bruggmann R."/>
            <person name="Wittwer M."/>
        </authorList>
    </citation>
    <scope>NUCLEOTIDE SEQUENCE [LARGE SCALE GENOMIC DNA]</scope>
    <source>
        <strain evidence="5 6">ATCC 30569</strain>
    </source>
</reference>
<dbReference type="Gene3D" id="2.60.40.10">
    <property type="entry name" value="Immunoglobulins"/>
    <property type="match status" value="1"/>
</dbReference>
<dbReference type="InterPro" id="IPR000742">
    <property type="entry name" value="EGF"/>
</dbReference>
<keyword evidence="3" id="KW-1133">Transmembrane helix</keyword>
<dbReference type="AlphaFoldDB" id="A0AA88KH73"/>
<feature type="region of interest" description="Disordered" evidence="2">
    <location>
        <begin position="1030"/>
        <end position="1075"/>
    </location>
</feature>
<feature type="domain" description="EGF-like" evidence="4">
    <location>
        <begin position="699"/>
        <end position="738"/>
    </location>
</feature>
<feature type="domain" description="EGF-like" evidence="4">
    <location>
        <begin position="620"/>
        <end position="659"/>
    </location>
</feature>
<dbReference type="Pfam" id="PF05345">
    <property type="entry name" value="He_PIG"/>
    <property type="match status" value="1"/>
</dbReference>
<name>A0AA88KH73_NAELO</name>
<dbReference type="PROSITE" id="PS50026">
    <property type="entry name" value="EGF_3"/>
    <property type="match status" value="3"/>
</dbReference>
<dbReference type="PANTHER" id="PTHR24033">
    <property type="entry name" value="EGF-LIKE DOMAIN-CONTAINING PROTEIN"/>
    <property type="match status" value="1"/>
</dbReference>
<dbReference type="EMBL" id="PYSW02000076">
    <property type="protein sequence ID" value="KAG2370873.1"/>
    <property type="molecule type" value="Genomic_DNA"/>
</dbReference>
<dbReference type="InterPro" id="IPR002049">
    <property type="entry name" value="LE_dom"/>
</dbReference>
<dbReference type="Gene3D" id="2.10.25.10">
    <property type="entry name" value="Laminin"/>
    <property type="match status" value="3"/>
</dbReference>
<dbReference type="GO" id="GO:0005509">
    <property type="term" value="F:calcium ion binding"/>
    <property type="evidence" value="ECO:0007669"/>
    <property type="project" value="InterPro"/>
</dbReference>
<organism evidence="5 6">
    <name type="scientific">Naegleria lovaniensis</name>
    <name type="common">Amoeba</name>
    <dbReference type="NCBI Taxonomy" id="51637"/>
    <lineage>
        <taxon>Eukaryota</taxon>
        <taxon>Discoba</taxon>
        <taxon>Heterolobosea</taxon>
        <taxon>Tetramitia</taxon>
        <taxon>Eutetramitia</taxon>
        <taxon>Vahlkampfiidae</taxon>
        <taxon>Naegleria</taxon>
    </lineage>
</organism>
<dbReference type="InterPro" id="IPR013783">
    <property type="entry name" value="Ig-like_fold"/>
</dbReference>
<dbReference type="PROSITE" id="PS00022">
    <property type="entry name" value="EGF_1"/>
    <property type="match status" value="3"/>
</dbReference>
<dbReference type="GeneID" id="68106237"/>
<keyword evidence="6" id="KW-1185">Reference proteome</keyword>
<gene>
    <name evidence="5" type="ORF">C9374_013784</name>
</gene>
<feature type="disulfide bond" evidence="1">
    <location>
        <begin position="728"/>
        <end position="737"/>
    </location>
</feature>
<protein>
    <recommendedName>
        <fullName evidence="4">EGF-like domain-containing protein</fullName>
    </recommendedName>
</protein>
<dbReference type="Proteomes" id="UP000816034">
    <property type="component" value="Unassembled WGS sequence"/>
</dbReference>
<sequence>MSLLSGNTCYDEEAHRVFLNKKIFLSKLWLVLLGVFSFSLIVLQGTTVFHHSNQDDDVSKKIHLSMAVKETRKSFASNLEYDYRPVGSEYRVNTYTTNKQTEARGVQLDNGMTVIVWMSFEQITGSGWDIYLRKYYPNGDVSTPQLVNTITTSYQAFPEIAKLTNGGFVITWTSYSLNGQPYDNAAGSTYVYYQRFDLNGDKVGSSSETLVNSNVGEVPHVAAMSGGGFVISWFRITSNVFEVYAQRFDSNGNTSGSAFKVNTKNFGSKPCICGPSVTVSPFNNNFVIAWQSDTNDGSSYGIAAQRFDSNGNPLGTEILVNLQQQNEQSKPAISFLKNGGFIIVWVSLDTEGGPRVIGKIFDANGNILVHDFTIATYSTSYSHEGLAVLSFTYGTGEIIVAWTGDDGNGLGCFFRRYDTSGTSLGPIYKMNTYIADTQYVNHIVQTRNNNFLALWTSMGQDGDDWGVYSRQYSLNTRPWNVVNQLESKAKQSVIVSNLNMLSVDSENDTITYTVSNLQHGYFEMVTAPGISITSFTQHHINASQVRFVSTSLSAPSFHFYIRDGVGEGDLYTDPQPAVIDFKVTCFGNYGSNACGGPSKGTCVDNNVCQCTANYGGSNCVIPKCNGILQGAANVCNGHGSCDDVDLCRCDTNWGGQYCQVPKCNGVLQNMTALVCNGHGSCDNVNTCSCNSNYGGQYCDMPKCNGYIQGSLSVCNGHGSCDGVDICRCDTNWGGKYCELPKCNGIPQNVTSLVCNGRGLCTDVDTCTCNAGYSGQFCDKSIPVIINNKILVSQGQTTTVTSNDLLATDSSASDAQIYFTISNLRYGRFEVHSPAVSVVTNFSQLQVKEGIVKFVHTGTAEQTPSYQISVSNGFAQTASVPSTIIYNRSPYVKSKMLDQSVQVDKEFSIPVGKDIFTDPDGESLVYKAALETGQALPSWVKFDEMNYILKGKASEQSTNKFKFYVVDKGNMEAESVFEFKVVPNSGLGVVDLVAIIVPIAGLIVSVIALLAGGGGIWGCVKYFKKQKSLTTGGSTTELQPTTSLPTTPSIGGGTSSVPQSPQSTPSNAGSTGAPKP</sequence>
<dbReference type="PROSITE" id="PS51854">
    <property type="entry name" value="CSPG"/>
    <property type="match status" value="1"/>
</dbReference>
<feature type="disulfide bond" evidence="1">
    <location>
        <begin position="649"/>
        <end position="658"/>
    </location>
</feature>
<dbReference type="PANTHER" id="PTHR24033:SF151">
    <property type="entry name" value="NOTCH 2"/>
    <property type="match status" value="1"/>
</dbReference>
<dbReference type="SMART" id="SM00736">
    <property type="entry name" value="CADG"/>
    <property type="match status" value="1"/>
</dbReference>
<feature type="disulfide bond" evidence="1">
    <location>
        <begin position="768"/>
        <end position="777"/>
    </location>
</feature>
<accession>A0AA88KH73</accession>
<dbReference type="InterPro" id="IPR006644">
    <property type="entry name" value="Cadg"/>
</dbReference>